<sequence>MSPPSVRTRIATYHWRKATTTPVLMVAFFVIYFQVLNHPLSPPVQVPHTAPDRWISFQPWALIPYASLWLYVIIPSALMMRLRELRDHALGAIALGGIGLLIFILWPTITPPSHIDWSAHPQMQFLKNIDASGNACPSLHVAFAVFGACWLARVLRRMHAGTFIQCLNVLWAVAIAYSTIATRQHVALDVLAGAALGWIVAAINLRLCPDQPDV</sequence>
<feature type="transmembrane region" description="Helical" evidence="1">
    <location>
        <begin position="186"/>
        <end position="205"/>
    </location>
</feature>
<feature type="transmembrane region" description="Helical" evidence="1">
    <location>
        <begin position="129"/>
        <end position="151"/>
    </location>
</feature>
<evidence type="ECO:0000313" key="4">
    <source>
        <dbReference type="Proteomes" id="UP000315648"/>
    </source>
</evidence>
<evidence type="ECO:0000313" key="3">
    <source>
        <dbReference type="EMBL" id="TSJ78101.1"/>
    </source>
</evidence>
<proteinExistence type="predicted"/>
<keyword evidence="1" id="KW-0812">Transmembrane</keyword>
<keyword evidence="1" id="KW-1133">Transmembrane helix</keyword>
<name>A0A556QN80_9BACT</name>
<feature type="transmembrane region" description="Helical" evidence="1">
    <location>
        <begin position="163"/>
        <end position="180"/>
    </location>
</feature>
<dbReference type="Gene3D" id="1.20.144.10">
    <property type="entry name" value="Phosphatidic acid phosphatase type 2/haloperoxidase"/>
    <property type="match status" value="1"/>
</dbReference>
<evidence type="ECO:0000256" key="1">
    <source>
        <dbReference type="SAM" id="Phobius"/>
    </source>
</evidence>
<dbReference type="InterPro" id="IPR000326">
    <property type="entry name" value="PAP2/HPO"/>
</dbReference>
<evidence type="ECO:0000259" key="2">
    <source>
        <dbReference type="SMART" id="SM00014"/>
    </source>
</evidence>
<dbReference type="SMART" id="SM00014">
    <property type="entry name" value="acidPPc"/>
    <property type="match status" value="1"/>
</dbReference>
<accession>A0A556QN80</accession>
<organism evidence="3 4">
    <name type="scientific">Rariglobus hedericola</name>
    <dbReference type="NCBI Taxonomy" id="2597822"/>
    <lineage>
        <taxon>Bacteria</taxon>
        <taxon>Pseudomonadati</taxon>
        <taxon>Verrucomicrobiota</taxon>
        <taxon>Opitutia</taxon>
        <taxon>Opitutales</taxon>
        <taxon>Opitutaceae</taxon>
        <taxon>Rariglobus</taxon>
    </lineage>
</organism>
<dbReference type="Proteomes" id="UP000315648">
    <property type="component" value="Unassembled WGS sequence"/>
</dbReference>
<dbReference type="SUPFAM" id="SSF48317">
    <property type="entry name" value="Acid phosphatase/Vanadium-dependent haloperoxidase"/>
    <property type="match status" value="1"/>
</dbReference>
<dbReference type="EMBL" id="VMBG01000001">
    <property type="protein sequence ID" value="TSJ78101.1"/>
    <property type="molecule type" value="Genomic_DNA"/>
</dbReference>
<feature type="transmembrane region" description="Helical" evidence="1">
    <location>
        <begin position="21"/>
        <end position="40"/>
    </location>
</feature>
<dbReference type="Pfam" id="PF01569">
    <property type="entry name" value="PAP2"/>
    <property type="match status" value="1"/>
</dbReference>
<feature type="domain" description="Phosphatidic acid phosphatase type 2/haloperoxidase" evidence="2">
    <location>
        <begin position="85"/>
        <end position="205"/>
    </location>
</feature>
<keyword evidence="4" id="KW-1185">Reference proteome</keyword>
<dbReference type="AlphaFoldDB" id="A0A556QN80"/>
<keyword evidence="1" id="KW-0472">Membrane</keyword>
<protein>
    <submittedName>
        <fullName evidence="3">Phosphatase PAP2 family protein</fullName>
    </submittedName>
</protein>
<dbReference type="RefSeq" id="WP_144228442.1">
    <property type="nucleotide sequence ID" value="NZ_CBCRVV010000001.1"/>
</dbReference>
<reference evidence="3 4" key="1">
    <citation type="submission" date="2019-07" db="EMBL/GenBank/DDBJ databases">
        <title>Description of 53C-WASEF.</title>
        <authorList>
            <person name="Pitt A."/>
            <person name="Hahn M.W."/>
        </authorList>
    </citation>
    <scope>NUCLEOTIDE SEQUENCE [LARGE SCALE GENOMIC DNA]</scope>
    <source>
        <strain evidence="3 4">53C-WASEF</strain>
    </source>
</reference>
<dbReference type="OrthoDB" id="9790723at2"/>
<dbReference type="InterPro" id="IPR036938">
    <property type="entry name" value="PAP2/HPO_sf"/>
</dbReference>
<feature type="transmembrane region" description="Helical" evidence="1">
    <location>
        <begin position="90"/>
        <end position="109"/>
    </location>
</feature>
<gene>
    <name evidence="3" type="ORF">FPL22_01965</name>
</gene>
<feature type="transmembrane region" description="Helical" evidence="1">
    <location>
        <begin position="60"/>
        <end position="78"/>
    </location>
</feature>
<comment type="caution">
    <text evidence="3">The sequence shown here is derived from an EMBL/GenBank/DDBJ whole genome shotgun (WGS) entry which is preliminary data.</text>
</comment>